<accession>A0A3P8G5J3</accession>
<dbReference type="OrthoDB" id="10266568at2759"/>
<sequence>MMDRFERDFENLDVRTSTMERTMDGATVLSVPKPNVDALIAEAAGKTGIELSHELPSSVFPTLPWDANLCQPVIVT</sequence>
<dbReference type="AlphaFoldDB" id="A0A183GHI2"/>
<dbReference type="Proteomes" id="UP000050761">
    <property type="component" value="Unassembled WGS sequence"/>
</dbReference>
<protein>
    <submittedName>
        <fullName evidence="3">FAD-binding oxidoreductase</fullName>
    </submittedName>
</protein>
<accession>A0A183GHI2</accession>
<gene>
    <name evidence="1" type="ORF">HPBE_LOCUS22021</name>
</gene>
<reference evidence="3" key="2">
    <citation type="submission" date="2019-09" db="UniProtKB">
        <authorList>
            <consortium name="WormBaseParasite"/>
        </authorList>
    </citation>
    <scope>IDENTIFICATION</scope>
</reference>
<evidence type="ECO:0000313" key="3">
    <source>
        <dbReference type="WBParaSite" id="HPBE_0002202201-mRNA-1"/>
    </source>
</evidence>
<keyword evidence="2" id="KW-1185">Reference proteome</keyword>
<dbReference type="EMBL" id="UZAH01033570">
    <property type="protein sequence ID" value="VDP29753.1"/>
    <property type="molecule type" value="Genomic_DNA"/>
</dbReference>
<evidence type="ECO:0000313" key="1">
    <source>
        <dbReference type="EMBL" id="VDP29753.1"/>
    </source>
</evidence>
<dbReference type="WBParaSite" id="HPBE_0002202201-mRNA-1">
    <property type="protein sequence ID" value="HPBE_0002202201-mRNA-1"/>
    <property type="gene ID" value="HPBE_0002202201"/>
</dbReference>
<evidence type="ECO:0000313" key="2">
    <source>
        <dbReference type="Proteomes" id="UP000050761"/>
    </source>
</evidence>
<proteinExistence type="predicted"/>
<name>A0A183GHI2_HELPZ</name>
<reference evidence="1 2" key="1">
    <citation type="submission" date="2018-11" db="EMBL/GenBank/DDBJ databases">
        <authorList>
            <consortium name="Pathogen Informatics"/>
        </authorList>
    </citation>
    <scope>NUCLEOTIDE SEQUENCE [LARGE SCALE GENOMIC DNA]</scope>
</reference>
<organism evidence="2 3">
    <name type="scientific">Heligmosomoides polygyrus</name>
    <name type="common">Parasitic roundworm</name>
    <dbReference type="NCBI Taxonomy" id="6339"/>
    <lineage>
        <taxon>Eukaryota</taxon>
        <taxon>Metazoa</taxon>
        <taxon>Ecdysozoa</taxon>
        <taxon>Nematoda</taxon>
        <taxon>Chromadorea</taxon>
        <taxon>Rhabditida</taxon>
        <taxon>Rhabditina</taxon>
        <taxon>Rhabditomorpha</taxon>
        <taxon>Strongyloidea</taxon>
        <taxon>Heligmosomidae</taxon>
        <taxon>Heligmosomoides</taxon>
    </lineage>
</organism>